<dbReference type="InterPro" id="IPR001611">
    <property type="entry name" value="Leu-rich_rpt"/>
</dbReference>
<dbReference type="PANTHER" id="PTHR44329:SF298">
    <property type="entry name" value="MIXED LINEAGE KINASE DOMAIN-LIKE PROTEIN"/>
    <property type="match status" value="1"/>
</dbReference>
<comment type="caution">
    <text evidence="16">The sequence shown here is derived from an EMBL/GenBank/DDBJ whole genome shotgun (WGS) entry which is preliminary data.</text>
</comment>
<dbReference type="GO" id="GO:0005524">
    <property type="term" value="F:ATP binding"/>
    <property type="evidence" value="ECO:0007669"/>
    <property type="project" value="UniProtKB-UniRule"/>
</dbReference>
<dbReference type="InterPro" id="IPR051681">
    <property type="entry name" value="Ser/Thr_Kinases-Pseudokinases"/>
</dbReference>
<dbReference type="Gene3D" id="3.80.10.10">
    <property type="entry name" value="Ribonuclease Inhibitor"/>
    <property type="match status" value="1"/>
</dbReference>
<evidence type="ECO:0000256" key="13">
    <source>
        <dbReference type="SAM" id="MobiDB-lite"/>
    </source>
</evidence>
<dbReference type="SMART" id="SM00220">
    <property type="entry name" value="S_TKc"/>
    <property type="match status" value="1"/>
</dbReference>
<dbReference type="InterPro" id="IPR008979">
    <property type="entry name" value="Galactose-bd-like_sf"/>
</dbReference>
<feature type="signal peptide" evidence="14">
    <location>
        <begin position="1"/>
        <end position="28"/>
    </location>
</feature>
<dbReference type="SUPFAM" id="SSF52058">
    <property type="entry name" value="L domain-like"/>
    <property type="match status" value="1"/>
</dbReference>
<keyword evidence="7" id="KW-0677">Repeat</keyword>
<evidence type="ECO:0000256" key="10">
    <source>
        <dbReference type="ARBA" id="ARBA00022840"/>
    </source>
</evidence>
<dbReference type="SUPFAM" id="SSF56112">
    <property type="entry name" value="Protein kinase-like (PK-like)"/>
    <property type="match status" value="1"/>
</dbReference>
<evidence type="ECO:0000256" key="3">
    <source>
        <dbReference type="ARBA" id="ARBA00008684"/>
    </source>
</evidence>
<feature type="domain" description="Protein kinase" evidence="15">
    <location>
        <begin position="942"/>
        <end position="1229"/>
    </location>
</feature>
<evidence type="ECO:0000256" key="12">
    <source>
        <dbReference type="PROSITE-ProRule" id="PRU10141"/>
    </source>
</evidence>
<name>A0A2P6VDH2_9CHLO</name>
<protein>
    <submittedName>
        <fullName evidence="16">Kinase</fullName>
    </submittedName>
</protein>
<keyword evidence="4" id="KW-0723">Serine/threonine-protein kinase</keyword>
<dbReference type="Gene3D" id="2.60.120.260">
    <property type="entry name" value="Galactose-binding domain-like"/>
    <property type="match status" value="2"/>
</dbReference>
<dbReference type="GO" id="GO:0004674">
    <property type="term" value="F:protein serine/threonine kinase activity"/>
    <property type="evidence" value="ECO:0007669"/>
    <property type="project" value="UniProtKB-KW"/>
</dbReference>
<dbReference type="Pfam" id="PF07714">
    <property type="entry name" value="PK_Tyr_Ser-Thr"/>
    <property type="match status" value="1"/>
</dbReference>
<feature type="region of interest" description="Disordered" evidence="13">
    <location>
        <begin position="884"/>
        <end position="926"/>
    </location>
</feature>
<keyword evidence="6" id="KW-0808">Transferase</keyword>
<dbReference type="InterPro" id="IPR006311">
    <property type="entry name" value="TAT_signal"/>
</dbReference>
<gene>
    <name evidence="16" type="ORF">C2E20_4588</name>
</gene>
<evidence type="ECO:0000256" key="7">
    <source>
        <dbReference type="ARBA" id="ARBA00022737"/>
    </source>
</evidence>
<organism evidence="16 17">
    <name type="scientific">Micractinium conductrix</name>
    <dbReference type="NCBI Taxonomy" id="554055"/>
    <lineage>
        <taxon>Eukaryota</taxon>
        <taxon>Viridiplantae</taxon>
        <taxon>Chlorophyta</taxon>
        <taxon>core chlorophytes</taxon>
        <taxon>Trebouxiophyceae</taxon>
        <taxon>Chlorellales</taxon>
        <taxon>Chlorellaceae</taxon>
        <taxon>Chlorella clade</taxon>
        <taxon>Micractinium</taxon>
    </lineage>
</organism>
<dbReference type="GO" id="GO:0016020">
    <property type="term" value="C:membrane"/>
    <property type="evidence" value="ECO:0007669"/>
    <property type="project" value="UniProtKB-SubCell"/>
</dbReference>
<evidence type="ECO:0000256" key="6">
    <source>
        <dbReference type="ARBA" id="ARBA00022679"/>
    </source>
</evidence>
<dbReference type="STRING" id="554055.A0A2P6VDH2"/>
<evidence type="ECO:0000256" key="2">
    <source>
        <dbReference type="ARBA" id="ARBA00004430"/>
    </source>
</evidence>
<evidence type="ECO:0000256" key="9">
    <source>
        <dbReference type="ARBA" id="ARBA00022777"/>
    </source>
</evidence>
<dbReference type="InterPro" id="IPR000719">
    <property type="entry name" value="Prot_kinase_dom"/>
</dbReference>
<keyword evidence="9 16" id="KW-0418">Kinase</keyword>
<keyword evidence="10 12" id="KW-0067">ATP-binding</keyword>
<comment type="similarity">
    <text evidence="3">Belongs to the protein kinase superfamily. Ser/Thr protein kinase family.</text>
</comment>
<evidence type="ECO:0000256" key="4">
    <source>
        <dbReference type="ARBA" id="ARBA00022527"/>
    </source>
</evidence>
<dbReference type="PROSITE" id="PS00107">
    <property type="entry name" value="PROTEIN_KINASE_ATP"/>
    <property type="match status" value="1"/>
</dbReference>
<dbReference type="OrthoDB" id="28230at2759"/>
<keyword evidence="5" id="KW-0433">Leucine-rich repeat</keyword>
<dbReference type="InterPro" id="IPR017441">
    <property type="entry name" value="Protein_kinase_ATP_BS"/>
</dbReference>
<dbReference type="PRINTS" id="PR00109">
    <property type="entry name" value="TYRKINASE"/>
</dbReference>
<dbReference type="InterPro" id="IPR013210">
    <property type="entry name" value="LRR_N_plant-typ"/>
</dbReference>
<dbReference type="PROSITE" id="PS51318">
    <property type="entry name" value="TAT"/>
    <property type="match status" value="1"/>
</dbReference>
<dbReference type="InterPro" id="IPR008271">
    <property type="entry name" value="Ser/Thr_kinase_AS"/>
</dbReference>
<dbReference type="Pfam" id="PF08263">
    <property type="entry name" value="LRRNT_2"/>
    <property type="match status" value="1"/>
</dbReference>
<dbReference type="SUPFAM" id="SSF49785">
    <property type="entry name" value="Galactose-binding domain-like"/>
    <property type="match status" value="2"/>
</dbReference>
<evidence type="ECO:0000259" key="15">
    <source>
        <dbReference type="PROSITE" id="PS50011"/>
    </source>
</evidence>
<dbReference type="Pfam" id="PF13855">
    <property type="entry name" value="LRR_8"/>
    <property type="match status" value="1"/>
</dbReference>
<feature type="binding site" evidence="12">
    <location>
        <position position="969"/>
    </location>
    <ligand>
        <name>ATP</name>
        <dbReference type="ChEBI" id="CHEBI:30616"/>
    </ligand>
</feature>
<dbReference type="GO" id="GO:0005930">
    <property type="term" value="C:axoneme"/>
    <property type="evidence" value="ECO:0007669"/>
    <property type="project" value="UniProtKB-SubCell"/>
</dbReference>
<comment type="subcellular location">
    <subcellularLocation>
        <location evidence="2">Cytoplasm</location>
        <location evidence="2">Cytoskeleton</location>
        <location evidence="2">Cilium axoneme</location>
    </subcellularLocation>
    <subcellularLocation>
        <location evidence="1">Membrane</location>
    </subcellularLocation>
</comment>
<feature type="region of interest" description="Disordered" evidence="13">
    <location>
        <begin position="1254"/>
        <end position="1352"/>
    </location>
</feature>
<accession>A0A2P6VDH2</accession>
<dbReference type="Gene3D" id="1.10.510.10">
    <property type="entry name" value="Transferase(Phosphotransferase) domain 1"/>
    <property type="match status" value="1"/>
</dbReference>
<reference evidence="16 17" key="1">
    <citation type="journal article" date="2018" name="Plant J.">
        <title>Genome sequences of Chlorella sorokiniana UTEX 1602 and Micractinium conductrix SAG 241.80: implications to maltose excretion by a green alga.</title>
        <authorList>
            <person name="Arriola M.B."/>
            <person name="Velmurugan N."/>
            <person name="Zhang Y."/>
            <person name="Plunkett M.H."/>
            <person name="Hondzo H."/>
            <person name="Barney B.M."/>
        </authorList>
    </citation>
    <scope>NUCLEOTIDE SEQUENCE [LARGE SCALE GENOMIC DNA]</scope>
    <source>
        <strain evidence="16 17">SAG 241.80</strain>
    </source>
</reference>
<dbReference type="CDD" id="cd13999">
    <property type="entry name" value="STKc_MAP3K-like"/>
    <property type="match status" value="1"/>
</dbReference>
<dbReference type="InterPro" id="IPR001245">
    <property type="entry name" value="Ser-Thr/Tyr_kinase_cat_dom"/>
</dbReference>
<feature type="compositionally biased region" description="Low complexity" evidence="13">
    <location>
        <begin position="1254"/>
        <end position="1276"/>
    </location>
</feature>
<feature type="chain" id="PRO_5015151514" evidence="14">
    <location>
        <begin position="29"/>
        <end position="1380"/>
    </location>
</feature>
<keyword evidence="8 12" id="KW-0547">Nucleotide-binding</keyword>
<evidence type="ECO:0000313" key="16">
    <source>
        <dbReference type="EMBL" id="PSC72144.1"/>
    </source>
</evidence>
<dbReference type="Proteomes" id="UP000239649">
    <property type="component" value="Unassembled WGS sequence"/>
</dbReference>
<evidence type="ECO:0000256" key="11">
    <source>
        <dbReference type="ARBA" id="ARBA00023170"/>
    </source>
</evidence>
<evidence type="ECO:0000256" key="8">
    <source>
        <dbReference type="ARBA" id="ARBA00022741"/>
    </source>
</evidence>
<proteinExistence type="inferred from homology"/>
<feature type="compositionally biased region" description="Pro residues" evidence="13">
    <location>
        <begin position="736"/>
        <end position="748"/>
    </location>
</feature>
<evidence type="ECO:0000256" key="14">
    <source>
        <dbReference type="SAM" id="SignalP"/>
    </source>
</evidence>
<dbReference type="InterPro" id="IPR011009">
    <property type="entry name" value="Kinase-like_dom_sf"/>
</dbReference>
<dbReference type="InterPro" id="IPR032675">
    <property type="entry name" value="LRR_dom_sf"/>
</dbReference>
<dbReference type="PROSITE" id="PS00108">
    <property type="entry name" value="PROTEIN_KINASE_ST"/>
    <property type="match status" value="1"/>
</dbReference>
<dbReference type="PROSITE" id="PS50011">
    <property type="entry name" value="PROTEIN_KINASE_DOM"/>
    <property type="match status" value="1"/>
</dbReference>
<feature type="region of interest" description="Disordered" evidence="13">
    <location>
        <begin position="733"/>
        <end position="756"/>
    </location>
</feature>
<keyword evidence="14" id="KW-0732">Signal</keyword>
<evidence type="ECO:0000256" key="1">
    <source>
        <dbReference type="ARBA" id="ARBA00004370"/>
    </source>
</evidence>
<sequence length="1380" mass="141789">MRHRRRGSAGAALLAALLLCAAAAPAAAANDTSALLGLKAAVAGTSADALANWTAVGDPCAITDPWEGVTCTAGRVTAVKLSGYALSGTLPASLDLGELQELDLSANSLDGTLPPTLALPSLQSLDLGSNSLTGLLPPSWATNFPQLTNLTLRNNDLTATLPPAWLGVGAPGFARPFGAVLRPGNDLLCGAVPAGSPNHTVLWDDGTSRAGGVHDIFTTLGSCAQQTSNCGAAAVNRSAPNLYDLAWANRVATLDLEAFNPSVQQTGAPKLGTPVTLPCYPSNAPTFFGADAAYGKAAWQSTTEAGRVAALPVTGQRPALAAATAAQCSATADAPAYWAVDLEHSTKVLAVLIRAGPAQMQGVDIRVSETPDPSSGSTCKSNVTFTPSQGKIIVCDRLAQGRYMSISAQSKVSLCVVEVYPLASNAALGKPTTASAGGADAQTAQVVNGNMANTACATVVSGSDLAAWITVDLGYEAPVETVVVQNGFSIFRADLEVRLGNTPVVNGDENEVCSQAQTLDARVTLPIQCVRSDGQPASGRFLTLYRKRDQASDMYICQVLVYLAAGPTKFYLSPPVPPLPPPMPVPSPSPPAPTGPQQISVDSSTMAMAVSFELQGPYLLPLDSDTQENIVLGARSVWMGAPGVTAVDPILFSAAANVSTQSQRRSLAQTVGANGTAGTVAAQLRVGVDAGFALRAAQYIWGTSDDGSLAAALDDQGARLGSVSTTMVSIRDTVAPPAPAPTPAPPPDNGETGGGGVPVGAVVGGVLGGLAVVLASLALLVARRRRRSAAPTLHDDGSHSPKVGAMEQGVNNGPLSFLKPGDGMNGYSVAALASAPGGSGNFAAHLKLMGEPMTEGPPPEVISFLADDARSDHSAMLAHGNGAAAPLARDSPSGWGGSSTAGNSEAGAVAAAPPPPPAPLAKQKSRMDSGVSELWTVDFSELGIQKQIGEGSFGKVYLAKWRETTVAVKVLGSVGSANSTGLDDEFPDSSASLKLHPLYESLQKEAAMMASLRHPSIVMYLGVCLDPPAVVTEYCARGSLNDVLKRACSSPLLAAQLDWARRLNMALDAAKGMLYLHSCSPPIIHRDLKSANLLVDKHWRVRVCDFNLSRVMEDQAVLSSVAATNPRWLAPEILSGKGYTFASDVYSFGICMWEMLTWQVPYWEYGPWQVVAMVTESSKRPEVPPPDELPTAGFGGEGEYLTLMTECWAQDPDARPTFAAVISRLRRMLAEEANVRRDSPTKALRAGASALSVGSVAAGGDDTPLTRSRLTTGSLTAGSELGIGSPDPGSSRCAGSDADLHLSISPSRSLTAGPRIPTPRRRSPDAGPSRGPLISINSGGTDDAEAEAAQADDAAGATALPAAVAAAAAANGGTAVAPPG</sequence>
<evidence type="ECO:0000256" key="5">
    <source>
        <dbReference type="ARBA" id="ARBA00022614"/>
    </source>
</evidence>
<keyword evidence="17" id="KW-1185">Reference proteome</keyword>
<dbReference type="Gene3D" id="3.30.200.20">
    <property type="entry name" value="Phosphorylase Kinase, domain 1"/>
    <property type="match status" value="1"/>
</dbReference>
<dbReference type="PANTHER" id="PTHR44329">
    <property type="entry name" value="SERINE/THREONINE-PROTEIN KINASE TNNI3K-RELATED"/>
    <property type="match status" value="1"/>
</dbReference>
<dbReference type="EMBL" id="LHPF02000011">
    <property type="protein sequence ID" value="PSC72144.1"/>
    <property type="molecule type" value="Genomic_DNA"/>
</dbReference>
<keyword evidence="11" id="KW-0675">Receptor</keyword>
<evidence type="ECO:0000313" key="17">
    <source>
        <dbReference type="Proteomes" id="UP000239649"/>
    </source>
</evidence>